<dbReference type="Proteomes" id="UP000644610">
    <property type="component" value="Unassembled WGS sequence"/>
</dbReference>
<evidence type="ECO:0000313" key="1">
    <source>
        <dbReference type="EMBL" id="GII50957.1"/>
    </source>
</evidence>
<gene>
    <name evidence="1" type="ORF">Psi02_73810</name>
</gene>
<keyword evidence="2" id="KW-1185">Reference proteome</keyword>
<organism evidence="1 2">
    <name type="scientific">Planotetraspora silvatica</name>
    <dbReference type="NCBI Taxonomy" id="234614"/>
    <lineage>
        <taxon>Bacteria</taxon>
        <taxon>Bacillati</taxon>
        <taxon>Actinomycetota</taxon>
        <taxon>Actinomycetes</taxon>
        <taxon>Streptosporangiales</taxon>
        <taxon>Streptosporangiaceae</taxon>
        <taxon>Planotetraspora</taxon>
    </lineage>
</organism>
<reference evidence="1" key="1">
    <citation type="submission" date="2021-01" db="EMBL/GenBank/DDBJ databases">
        <title>Whole genome shotgun sequence of Planotetraspora silvatica NBRC 100141.</title>
        <authorList>
            <person name="Komaki H."/>
            <person name="Tamura T."/>
        </authorList>
    </citation>
    <scope>NUCLEOTIDE SEQUENCE</scope>
    <source>
        <strain evidence="1">NBRC 100141</strain>
    </source>
</reference>
<protein>
    <submittedName>
        <fullName evidence="1">Uncharacterized protein</fullName>
    </submittedName>
</protein>
<dbReference type="AlphaFoldDB" id="A0A8J3UTC2"/>
<evidence type="ECO:0000313" key="2">
    <source>
        <dbReference type="Proteomes" id="UP000644610"/>
    </source>
</evidence>
<sequence length="820" mass="87835">MRALDRPSPRTAAAGRKEPVRAVVAAADPLAQRAIAVQREVKGDQDFAAAAADPNRRREAILYLNHPQHAEAARNVKLDLAIVEAMLTVVGPLEHNARGALLERGFAITTKENPNWAKATGFILVLDDPGIARNLGTLSDKEAKLLAKGARQAGRAGDERLMRPLRQKIRKQPGQLFGTVTVTTTAHDGSDHARYSYEARIQFDPDPEVVDATKVAFVQTMSLVKTSGWWPRSQDDRKGVSGRLNDKTQAIDRAPTFKSGWFGQQNDGSFKLSGDGGAQPAVLENGVVKQPAVFLDKPDGKDGDRTWRYETSIIAEDGPDKGFVYAVVRWGFKVDDDLKVEKIPHEIRQVPTGDFATAASAWNAQASSSSPATSGQQALPVLRLLDTGAPPHLPAGREVTAPGTGPPARYALETRDLATFDARSRAQWAAKLQGSAGNQAARHLITPVQRCGGEVHAGCACAEEFVQRQEKGPFGAAREAFLAVEHKAQFDAIQGLAMNSLLPKTAALSEEVRADEGAAQSSGGPRLLAALRAVAARGKPWQAYFEANNAIVAGLPVDQIGDIVQFLGGPKGAAYYPADQIKDKDFGGKFDGSVDPAAGLVTLYFRVRFDADAVRWGPSAPGTPNAERETRDGLAKFQADFKRVVESSWSFKGKIKAACPVGGRPALDTKVVVTVVDSREHTVFHLFSESAEGRSNAAPGEGNLRIDTVEEGKPVTKTVSDPTGRHPTEVTTKQIPAAHEFGHAIGLHHPHCKGGDDNCYGVTAEERRDIMGAGNLLQAIKHGKAAPHDDFGPFEAIARAWGESHLVGASAACNIWTAVP</sequence>
<comment type="caution">
    <text evidence="1">The sequence shown here is derived from an EMBL/GenBank/DDBJ whole genome shotgun (WGS) entry which is preliminary data.</text>
</comment>
<dbReference type="SUPFAM" id="SSF55486">
    <property type="entry name" value="Metalloproteases ('zincins'), catalytic domain"/>
    <property type="match status" value="1"/>
</dbReference>
<accession>A0A8J3UTC2</accession>
<dbReference type="EMBL" id="BOOQ01000058">
    <property type="protein sequence ID" value="GII50957.1"/>
    <property type="molecule type" value="Genomic_DNA"/>
</dbReference>
<name>A0A8J3UTC2_9ACTN</name>
<proteinExistence type="predicted"/>
<dbReference type="RefSeq" id="WP_203980416.1">
    <property type="nucleotide sequence ID" value="NZ_BAAAKY010000075.1"/>
</dbReference>